<evidence type="ECO:0000313" key="3">
    <source>
        <dbReference type="Proteomes" id="UP000587527"/>
    </source>
</evidence>
<gene>
    <name evidence="2" type="ORF">F4553_005578</name>
</gene>
<dbReference type="RefSeq" id="WP_184841531.1">
    <property type="nucleotide sequence ID" value="NZ_JACHMN010000003.1"/>
</dbReference>
<proteinExistence type="predicted"/>
<dbReference type="AlphaFoldDB" id="A0A841BVC2"/>
<keyword evidence="3" id="KW-1185">Reference proteome</keyword>
<feature type="region of interest" description="Disordered" evidence="1">
    <location>
        <begin position="126"/>
        <end position="152"/>
    </location>
</feature>
<comment type="caution">
    <text evidence="2">The sequence shown here is derived from an EMBL/GenBank/DDBJ whole genome shotgun (WGS) entry which is preliminary data.</text>
</comment>
<name>A0A841BVC2_9ACTN</name>
<evidence type="ECO:0000256" key="1">
    <source>
        <dbReference type="SAM" id="MobiDB-lite"/>
    </source>
</evidence>
<dbReference type="EMBL" id="JACHMN010000003">
    <property type="protein sequence ID" value="MBB5872144.1"/>
    <property type="molecule type" value="Genomic_DNA"/>
</dbReference>
<evidence type="ECO:0000313" key="2">
    <source>
        <dbReference type="EMBL" id="MBB5872144.1"/>
    </source>
</evidence>
<accession>A0A841BVC2</accession>
<protein>
    <submittedName>
        <fullName evidence="2">Uncharacterized protein</fullName>
    </submittedName>
</protein>
<sequence>MELNSVGACGLAVVLGIAIYAVSVALRRGDRLPHAITIPTAIGGTRQLRLTRRVGRDAPGSGTLVWRYEQRGYDDGSDTSTYWIGLDDGGERLHARPVSYELHRRAVVGARVSLHEDWRGRMTGFDFEAADPDDTARSPATSNAAARPPVTPDAAARVLGSPVRWQPMPDLLSGLGTGTPEVAGCFVPTGAFLDRRGLADNQVEVIVADSGDQLAAAIGARQGTPPVWPPGCYEAPPVPADLDAEFRGTLLLVRSRFGTVVLRVIRHGHADGPSTIDIASTLP</sequence>
<organism evidence="2 3">
    <name type="scientific">Allocatelliglobosispora scoriae</name>
    <dbReference type="NCBI Taxonomy" id="643052"/>
    <lineage>
        <taxon>Bacteria</taxon>
        <taxon>Bacillati</taxon>
        <taxon>Actinomycetota</taxon>
        <taxon>Actinomycetes</taxon>
        <taxon>Micromonosporales</taxon>
        <taxon>Micromonosporaceae</taxon>
        <taxon>Allocatelliglobosispora</taxon>
    </lineage>
</organism>
<reference evidence="2 3" key="1">
    <citation type="submission" date="2020-08" db="EMBL/GenBank/DDBJ databases">
        <title>Sequencing the genomes of 1000 actinobacteria strains.</title>
        <authorList>
            <person name="Klenk H.-P."/>
        </authorList>
    </citation>
    <scope>NUCLEOTIDE SEQUENCE [LARGE SCALE GENOMIC DNA]</scope>
    <source>
        <strain evidence="2 3">DSM 45362</strain>
    </source>
</reference>
<dbReference type="Proteomes" id="UP000587527">
    <property type="component" value="Unassembled WGS sequence"/>
</dbReference>